<dbReference type="EMBL" id="JALJRB010000041">
    <property type="protein sequence ID" value="MCJ8503059.1"/>
    <property type="molecule type" value="Genomic_DNA"/>
</dbReference>
<dbReference type="Proteomes" id="UP001165427">
    <property type="component" value="Unassembled WGS sequence"/>
</dbReference>
<keyword evidence="1" id="KW-0472">Membrane</keyword>
<dbReference type="InterPro" id="IPR045584">
    <property type="entry name" value="Pilin-like"/>
</dbReference>
<protein>
    <submittedName>
        <fullName evidence="2">Uncharacterized protein</fullName>
    </submittedName>
</protein>
<keyword evidence="1" id="KW-1133">Transmembrane helix</keyword>
<dbReference type="AlphaFoldDB" id="A0AA41R580"/>
<feature type="transmembrane region" description="Helical" evidence="1">
    <location>
        <begin position="6"/>
        <end position="27"/>
    </location>
</feature>
<sequence length="273" mass="31385">MKHKEFYTLFSLFVFFLILFGIAKIRVADLREELNYRLRVSAAPLPPSILKALAGEFKGVVADYLLLEAASFLGGNLEPDEREWGMVAHLLEQSSILDPYFKQTYVIAQGILPWHAEKYDETITILERSNRHRYWDWRPGFFIGFNHFYFYKDHSAASAALMEASLVPGAPPTLATWASRLASKVGQYQSAIDFLAGMYESTEDEHQKRLLKKRMTAVQDAYRLQQAVDQFSDQFGRLPHSLDELLDFGLILEIPDNPYNRPYTLSDDGRVDF</sequence>
<reference evidence="2" key="1">
    <citation type="submission" date="2022-04" db="EMBL/GenBank/DDBJ databases">
        <title>Desulfatitalea alkaliphila sp. nov., a novel anaerobic sulfate-reducing bacterium isolated from terrestrial mud volcano, Taman Peninsula, Russia.</title>
        <authorList>
            <person name="Khomyakova M.A."/>
            <person name="Merkel A.Y."/>
            <person name="Slobodkin A.I."/>
        </authorList>
    </citation>
    <scope>NUCLEOTIDE SEQUENCE</scope>
    <source>
        <strain evidence="2">M08but</strain>
    </source>
</reference>
<name>A0AA41R580_9BACT</name>
<evidence type="ECO:0000256" key="1">
    <source>
        <dbReference type="SAM" id="Phobius"/>
    </source>
</evidence>
<dbReference type="SUPFAM" id="SSF54523">
    <property type="entry name" value="Pili subunits"/>
    <property type="match status" value="1"/>
</dbReference>
<keyword evidence="3" id="KW-1185">Reference proteome</keyword>
<evidence type="ECO:0000313" key="3">
    <source>
        <dbReference type="Proteomes" id="UP001165427"/>
    </source>
</evidence>
<dbReference type="RefSeq" id="WP_246914813.1">
    <property type="nucleotide sequence ID" value="NZ_JALJRB010000041.1"/>
</dbReference>
<comment type="caution">
    <text evidence="2">The sequence shown here is derived from an EMBL/GenBank/DDBJ whole genome shotgun (WGS) entry which is preliminary data.</text>
</comment>
<gene>
    <name evidence="2" type="ORF">MRX98_20970</name>
</gene>
<accession>A0AA41R580</accession>
<proteinExistence type="predicted"/>
<keyword evidence="1" id="KW-0812">Transmembrane</keyword>
<evidence type="ECO:0000313" key="2">
    <source>
        <dbReference type="EMBL" id="MCJ8503059.1"/>
    </source>
</evidence>
<organism evidence="2 3">
    <name type="scientific">Desulfatitalea alkaliphila</name>
    <dbReference type="NCBI Taxonomy" id="2929485"/>
    <lineage>
        <taxon>Bacteria</taxon>
        <taxon>Pseudomonadati</taxon>
        <taxon>Thermodesulfobacteriota</taxon>
        <taxon>Desulfobacteria</taxon>
        <taxon>Desulfobacterales</taxon>
        <taxon>Desulfosarcinaceae</taxon>
        <taxon>Desulfatitalea</taxon>
    </lineage>
</organism>